<dbReference type="RefSeq" id="WP_103934422.1">
    <property type="nucleotide sequence ID" value="NZ_FNVA01000006.1"/>
</dbReference>
<protein>
    <recommendedName>
        <fullName evidence="1">Bacteriophage phiJL001 Gp84 C-terminal domain-containing protein</fullName>
    </recommendedName>
</protein>
<evidence type="ECO:0000313" key="2">
    <source>
        <dbReference type="EMBL" id="SEG56470.1"/>
    </source>
</evidence>
<dbReference type="Pfam" id="PF09931">
    <property type="entry name" value="Phage_phiJL001_Gp84_N"/>
    <property type="match status" value="1"/>
</dbReference>
<keyword evidence="3" id="KW-1185">Reference proteome</keyword>
<proteinExistence type="predicted"/>
<accession>A0A1H6B770</accession>
<dbReference type="InterPro" id="IPR011928">
    <property type="entry name" value="Phage_phiJL001_Gp84"/>
</dbReference>
<sequence>MPLDAPTDTAAFLASRPRFAFRANLFTFALTSGLTLRYTDWRRPIVVAGNTYSPTPRIVRGNIRVERGTSVSTQDLELQEANGSTVGLVAQGFFRRAIFTHQRIFAADSTLQWTSPIVRFFGRVNESNVTASGAKFTVKSMLDDLDRDYPFDVIEADCNAVVFDVRCGVNPAAYTFTGAAGAGSTKNKLITGLSNADDYFTQGVLSFTSGAMSGAHYLVKSYAGGVIVPSPPFLAAPATGDAFSVSAGCDKTQATCTSKFGYDSSSGTAPFFRGKPYVPDPTVTY</sequence>
<evidence type="ECO:0000259" key="1">
    <source>
        <dbReference type="Pfam" id="PF09356"/>
    </source>
</evidence>
<feature type="domain" description="Bacteriophage phiJL001 Gp84 C-terminal" evidence="1">
    <location>
        <begin position="199"/>
        <end position="280"/>
    </location>
</feature>
<reference evidence="2 3" key="1">
    <citation type="submission" date="2016-10" db="EMBL/GenBank/DDBJ databases">
        <authorList>
            <person name="de Groot N.N."/>
        </authorList>
    </citation>
    <scope>NUCLEOTIDE SEQUENCE [LARGE SCALE GENOMIC DNA]</scope>
    <source>
        <strain evidence="2 3">DSM 22489</strain>
    </source>
</reference>
<organism evidence="2 3">
    <name type="scientific">Bryocella elongata</name>
    <dbReference type="NCBI Taxonomy" id="863522"/>
    <lineage>
        <taxon>Bacteria</taxon>
        <taxon>Pseudomonadati</taxon>
        <taxon>Acidobacteriota</taxon>
        <taxon>Terriglobia</taxon>
        <taxon>Terriglobales</taxon>
        <taxon>Acidobacteriaceae</taxon>
        <taxon>Bryocella</taxon>
    </lineage>
</organism>
<dbReference type="OrthoDB" id="6021215at2"/>
<dbReference type="Proteomes" id="UP000236728">
    <property type="component" value="Unassembled WGS sequence"/>
</dbReference>
<evidence type="ECO:0000313" key="3">
    <source>
        <dbReference type="Proteomes" id="UP000236728"/>
    </source>
</evidence>
<gene>
    <name evidence="2" type="ORF">SAMN05421819_3573</name>
</gene>
<dbReference type="EMBL" id="FNVA01000006">
    <property type="protein sequence ID" value="SEG56470.1"/>
    <property type="molecule type" value="Genomic_DNA"/>
</dbReference>
<name>A0A1H6B770_9BACT</name>
<dbReference type="NCBIfam" id="TIGR02218">
    <property type="entry name" value="phg_TIGR02218"/>
    <property type="match status" value="1"/>
</dbReference>
<dbReference type="InterPro" id="IPR018964">
    <property type="entry name" value="Phage_phiJL001_Gp84_C"/>
</dbReference>
<dbReference type="Pfam" id="PF09356">
    <property type="entry name" value="Phage_BR0599"/>
    <property type="match status" value="1"/>
</dbReference>
<dbReference type="AlphaFoldDB" id="A0A1H6B770"/>